<dbReference type="RefSeq" id="WP_019600662.1">
    <property type="nucleotide sequence ID" value="NZ_FNQC01000032.1"/>
</dbReference>
<evidence type="ECO:0008006" key="6">
    <source>
        <dbReference type="Google" id="ProtNLM"/>
    </source>
</evidence>
<dbReference type="InterPro" id="IPR019282">
    <property type="entry name" value="Glycoamylase-like_cons_dom"/>
</dbReference>
<dbReference type="PROSITE" id="PS51257">
    <property type="entry name" value="PROKAR_LIPOPROTEIN"/>
    <property type="match status" value="1"/>
</dbReference>
<gene>
    <name evidence="4" type="ORF">SAMN05444412_1325</name>
</gene>
<evidence type="ECO:0000313" key="5">
    <source>
        <dbReference type="Proteomes" id="UP000199663"/>
    </source>
</evidence>
<evidence type="ECO:0000313" key="4">
    <source>
        <dbReference type="EMBL" id="SDZ57967.1"/>
    </source>
</evidence>
<keyword evidence="5" id="KW-1185">Reference proteome</keyword>
<dbReference type="EMBL" id="FNQC01000032">
    <property type="protein sequence ID" value="SDZ57967.1"/>
    <property type="molecule type" value="Genomic_DNA"/>
</dbReference>
<comment type="caution">
    <text evidence="4">The sequence shown here is derived from an EMBL/GenBank/DDBJ whole genome shotgun (WGS) entry which is preliminary data.</text>
</comment>
<accession>A0A1H3U6N2</accession>
<dbReference type="InterPro" id="IPR032812">
    <property type="entry name" value="SbsA_Ig"/>
</dbReference>
<feature type="domain" description="SbsA Ig-like" evidence="3">
    <location>
        <begin position="46"/>
        <end position="133"/>
    </location>
</feature>
<organism evidence="4 5">
    <name type="scientific">Rhodonellum ikkaensis</name>
    <dbReference type="NCBI Taxonomy" id="336829"/>
    <lineage>
        <taxon>Bacteria</taxon>
        <taxon>Pseudomonadati</taxon>
        <taxon>Bacteroidota</taxon>
        <taxon>Cytophagia</taxon>
        <taxon>Cytophagales</taxon>
        <taxon>Cytophagaceae</taxon>
        <taxon>Rhodonellum</taxon>
    </lineage>
</organism>
<dbReference type="Proteomes" id="UP000199663">
    <property type="component" value="Unassembled WGS sequence"/>
</dbReference>
<evidence type="ECO:0000259" key="3">
    <source>
        <dbReference type="Pfam" id="PF13205"/>
    </source>
</evidence>
<evidence type="ECO:0000256" key="1">
    <source>
        <dbReference type="ARBA" id="ARBA00022729"/>
    </source>
</evidence>
<dbReference type="Pfam" id="PF13205">
    <property type="entry name" value="Big_5"/>
    <property type="match status" value="2"/>
</dbReference>
<proteinExistence type="predicted"/>
<feature type="domain" description="SbsA Ig-like" evidence="3">
    <location>
        <begin position="158"/>
        <end position="238"/>
    </location>
</feature>
<keyword evidence="1" id="KW-0732">Signal</keyword>
<dbReference type="Gene3D" id="1.50.10.140">
    <property type="match status" value="1"/>
</dbReference>
<reference evidence="4 5" key="1">
    <citation type="submission" date="2016-10" db="EMBL/GenBank/DDBJ databases">
        <authorList>
            <person name="Varghese N."/>
            <person name="Submissions S."/>
        </authorList>
    </citation>
    <scope>NUCLEOTIDE SEQUENCE [LARGE SCALE GENOMIC DNA]</scope>
    <source>
        <strain evidence="4 5">DSM 17997</strain>
    </source>
</reference>
<feature type="domain" description="Glycoamylase-like" evidence="2">
    <location>
        <begin position="427"/>
        <end position="638"/>
    </location>
</feature>
<evidence type="ECO:0000259" key="2">
    <source>
        <dbReference type="Pfam" id="PF10091"/>
    </source>
</evidence>
<name>A0A1H3U6N2_9BACT</name>
<sequence length="653" mass="73190">MRKFLFYLAIVVFSTSCEKQESDLTQLSLLQADIGGREINLTEPISENFPPDRPITLVFSSPLDPALVSSAISLFEGNQEIELTTTLIADNKNIILYPKGILKTNTLYKIVISDNLKGANKSPFAGKEIRFKTKIGALELVSFDLENSDQTKTGRIINVPLDFNINLEFSGPVDRQSLQNSLKLIGTGPQSLQFSFSNNDQQVSITGDTPLVYLSKYTIQILNTFKSASGEDFAGLSKIFYTGVDQIAKFPLISDEELLTKVQEQTFKYFWNFAHENSGLARERNTSGNLVTIGGSGFGVMAILVGIERGFITRQQGIERISKIVDFLSSADRFHGVWPHWINGNTGNVIPFSSKDNGADLVETALMMQGLLSARAYLNESVAVESAIIEKITQMWAEVEWSWFTKGGQDVLYWHWSPLFNWEMNLPIRGYDESLIVYVLAAASPTHQIDKKVYDNGWARNGGMKNGKTFYQKTLPLGPDMGGPLFFSHYSFLGLDPRGLSDQYADYWKQNQNHTLINQAHSINNPLGYVGYSDESWGLTASDGNQGYSAHSPTNDRGVISPTAALSSFPYTPEESTKALHFFYYNMGDRLWGEYGFYDAFNITEAWYADSYLAIDQGPIIIMIENHRSNLLWDLFMSDKDIKTGLKNLNFTH</sequence>
<protein>
    <recommendedName>
        <fullName evidence="6">Glycoamylase-like domain-containing protein</fullName>
    </recommendedName>
</protein>
<dbReference type="Pfam" id="PF10091">
    <property type="entry name" value="Glycoamylase"/>
    <property type="match status" value="1"/>
</dbReference>